<protein>
    <submittedName>
        <fullName evidence="3">Uncharacterized protein</fullName>
    </submittedName>
</protein>
<dbReference type="EMBL" id="JAVHJL010000001">
    <property type="protein sequence ID" value="KAK6512544.1"/>
    <property type="molecule type" value="Genomic_DNA"/>
</dbReference>
<comment type="caution">
    <text evidence="3">The sequence shown here is derived from an EMBL/GenBank/DDBJ whole genome shotgun (WGS) entry which is preliminary data.</text>
</comment>
<name>A0AAV9WRJ1_9PEZI</name>
<feature type="compositionally biased region" description="Low complexity" evidence="1">
    <location>
        <begin position="1"/>
        <end position="17"/>
    </location>
</feature>
<reference evidence="3 4" key="1">
    <citation type="submission" date="2023-08" db="EMBL/GenBank/DDBJ databases">
        <authorList>
            <person name="Palmer J.M."/>
        </authorList>
    </citation>
    <scope>NUCLEOTIDE SEQUENCE [LARGE SCALE GENOMIC DNA]</scope>
    <source>
        <strain evidence="3 4">TWF481</strain>
    </source>
</reference>
<feature type="region of interest" description="Disordered" evidence="1">
    <location>
        <begin position="1"/>
        <end position="21"/>
    </location>
</feature>
<accession>A0AAV9WRJ1</accession>
<keyword evidence="2" id="KW-0472">Membrane</keyword>
<evidence type="ECO:0000313" key="4">
    <source>
        <dbReference type="Proteomes" id="UP001370758"/>
    </source>
</evidence>
<feature type="compositionally biased region" description="Basic and acidic residues" evidence="1">
    <location>
        <begin position="150"/>
        <end position="159"/>
    </location>
</feature>
<keyword evidence="2" id="KW-1133">Transmembrane helix</keyword>
<evidence type="ECO:0000256" key="1">
    <source>
        <dbReference type="SAM" id="MobiDB-lite"/>
    </source>
</evidence>
<keyword evidence="4" id="KW-1185">Reference proteome</keyword>
<feature type="compositionally biased region" description="Basic and acidic residues" evidence="1">
    <location>
        <begin position="192"/>
        <end position="201"/>
    </location>
</feature>
<dbReference type="Proteomes" id="UP001370758">
    <property type="component" value="Unassembled WGS sequence"/>
</dbReference>
<feature type="transmembrane region" description="Helical" evidence="2">
    <location>
        <begin position="35"/>
        <end position="56"/>
    </location>
</feature>
<feature type="region of interest" description="Disordered" evidence="1">
    <location>
        <begin position="136"/>
        <end position="201"/>
    </location>
</feature>
<evidence type="ECO:0000256" key="2">
    <source>
        <dbReference type="SAM" id="Phobius"/>
    </source>
</evidence>
<dbReference type="AlphaFoldDB" id="A0AAV9WRJ1"/>
<organism evidence="3 4">
    <name type="scientific">Arthrobotrys musiformis</name>
    <dbReference type="NCBI Taxonomy" id="47236"/>
    <lineage>
        <taxon>Eukaryota</taxon>
        <taxon>Fungi</taxon>
        <taxon>Dikarya</taxon>
        <taxon>Ascomycota</taxon>
        <taxon>Pezizomycotina</taxon>
        <taxon>Orbiliomycetes</taxon>
        <taxon>Orbiliales</taxon>
        <taxon>Orbiliaceae</taxon>
        <taxon>Arthrobotrys</taxon>
    </lineage>
</organism>
<proteinExistence type="predicted"/>
<gene>
    <name evidence="3" type="ORF">TWF481_001429</name>
</gene>
<evidence type="ECO:0000313" key="3">
    <source>
        <dbReference type="EMBL" id="KAK6512544.1"/>
    </source>
</evidence>
<sequence>MSPTLSTIIRSTSTQSTDAPFPTLSAESKIEESRFGIGFVIVLASLGGITAFAYLLRFCIRKAHGERGDGRNYENPPTPPPGDYNWRPTTQTHRRSMQALEDSYRPIPIVRNGRIYRMPLHSVSIPEDEEMGMLRLPSPVARVPRRRERRSMTRIDTRRERRSRRSPSIAESDDKPPSYRSGTAPPTYEAAWEGRDEVGHS</sequence>
<keyword evidence="2" id="KW-0812">Transmembrane</keyword>